<evidence type="ECO:0000313" key="3">
    <source>
        <dbReference type="EMBL" id="KAK8133004.1"/>
    </source>
</evidence>
<dbReference type="InterPro" id="IPR016477">
    <property type="entry name" value="Fructo-/Ketosamine-3-kinase"/>
</dbReference>
<dbReference type="GO" id="GO:0102193">
    <property type="term" value="F:protein-ribulosamine 3-kinase activity"/>
    <property type="evidence" value="ECO:0007669"/>
    <property type="project" value="UniProtKB-EC"/>
</dbReference>
<dbReference type="EMBL" id="JAQQWP010000001">
    <property type="protein sequence ID" value="KAK8133004.1"/>
    <property type="molecule type" value="Genomic_DNA"/>
</dbReference>
<sequence>MGDKSVCDKEIAVPAAVIQYIDEGVKEKLPEGTQFHGITPSGASYWARTSKIDATNEAGEDTPFFIKVQQAEIGKKMVSSEYEAMKALYSVMPEIVAEPIAWGAYREESDIWFYVCRYCELSDDIPDLSDFPALLAEMHRRGASEKGEFGLDLLTYGGRNPHYFPPTNSWEETFSKCLQRTFDMEEETQGPDEEMHRLRDGLMTKVIPRLLRPLETEGRKLIPTLVHGNIWDGNASVDVNTGLPIIFDATPLYAHNEYEMAPWWAPRHKMTGAYIAEYIKHYPVSEPAEDFKDRGALYGLRFDLHASSLYTGNLRHRYIVMDTIRDLLNKYPLGYEGYLKEKVSTAGNDAHPHI</sequence>
<dbReference type="Proteomes" id="UP001392437">
    <property type="component" value="Unassembled WGS sequence"/>
</dbReference>
<comment type="catalytic activity">
    <reaction evidence="2">
        <text>N(6)-D-ribulosyl-L-lysyl-[protein] + ATP = N(6)-(3-O-phospho-D-ribulosyl)-L-lysyl-[protein] + ADP + H(+)</text>
        <dbReference type="Rhea" id="RHEA:48432"/>
        <dbReference type="Rhea" id="RHEA-COMP:12103"/>
        <dbReference type="Rhea" id="RHEA-COMP:12104"/>
        <dbReference type="ChEBI" id="CHEBI:15378"/>
        <dbReference type="ChEBI" id="CHEBI:30616"/>
        <dbReference type="ChEBI" id="CHEBI:90418"/>
        <dbReference type="ChEBI" id="CHEBI:90420"/>
        <dbReference type="ChEBI" id="CHEBI:456216"/>
        <dbReference type="EC" id="2.7.1.172"/>
    </reaction>
    <physiologicalReaction direction="left-to-right" evidence="2">
        <dbReference type="Rhea" id="RHEA:48433"/>
    </physiologicalReaction>
</comment>
<dbReference type="AlphaFoldDB" id="A0AAW0RDW1"/>
<gene>
    <name evidence="3" type="ORF">PG999_001177</name>
</gene>
<evidence type="ECO:0000313" key="4">
    <source>
        <dbReference type="Proteomes" id="UP001392437"/>
    </source>
</evidence>
<proteinExistence type="predicted"/>
<dbReference type="EC" id="2.7.1.172" evidence="1"/>
<dbReference type="PANTHER" id="PTHR12149">
    <property type="entry name" value="FRUCTOSAMINE 3 KINASE-RELATED PROTEIN"/>
    <property type="match status" value="1"/>
</dbReference>
<evidence type="ECO:0000256" key="1">
    <source>
        <dbReference type="ARBA" id="ARBA00011961"/>
    </source>
</evidence>
<reference evidence="3 4" key="1">
    <citation type="submission" date="2023-01" db="EMBL/GenBank/DDBJ databases">
        <title>Analysis of 21 Apiospora genomes using comparative genomics revels a genus with tremendous synthesis potential of carbohydrate active enzymes and secondary metabolites.</title>
        <authorList>
            <person name="Sorensen T."/>
        </authorList>
    </citation>
    <scope>NUCLEOTIDE SEQUENCE [LARGE SCALE GENOMIC DNA]</scope>
    <source>
        <strain evidence="3 4">CBS 117206</strain>
    </source>
</reference>
<accession>A0AAW0RDW1</accession>
<name>A0AAW0RDW1_9PEZI</name>
<evidence type="ECO:0000256" key="2">
    <source>
        <dbReference type="ARBA" id="ARBA00048655"/>
    </source>
</evidence>
<dbReference type="PANTHER" id="PTHR12149:SF8">
    <property type="entry name" value="PROTEIN-RIBULOSAMINE 3-KINASE"/>
    <property type="match status" value="1"/>
</dbReference>
<dbReference type="SUPFAM" id="SSF56112">
    <property type="entry name" value="Protein kinase-like (PK-like)"/>
    <property type="match status" value="1"/>
</dbReference>
<dbReference type="Gene3D" id="3.90.1200.10">
    <property type="match status" value="1"/>
</dbReference>
<comment type="caution">
    <text evidence="3">The sequence shown here is derived from an EMBL/GenBank/DDBJ whole genome shotgun (WGS) entry which is preliminary data.</text>
</comment>
<dbReference type="Pfam" id="PF03881">
    <property type="entry name" value="Fructosamin_kin"/>
    <property type="match status" value="1"/>
</dbReference>
<keyword evidence="4" id="KW-1185">Reference proteome</keyword>
<protein>
    <recommendedName>
        <fullName evidence="1">protein-ribulosamine 3-kinase</fullName>
        <ecNumber evidence="1">2.7.1.172</ecNumber>
    </recommendedName>
</protein>
<organism evidence="3 4">
    <name type="scientific">Apiospora kogelbergensis</name>
    <dbReference type="NCBI Taxonomy" id="1337665"/>
    <lineage>
        <taxon>Eukaryota</taxon>
        <taxon>Fungi</taxon>
        <taxon>Dikarya</taxon>
        <taxon>Ascomycota</taxon>
        <taxon>Pezizomycotina</taxon>
        <taxon>Sordariomycetes</taxon>
        <taxon>Xylariomycetidae</taxon>
        <taxon>Amphisphaeriales</taxon>
        <taxon>Apiosporaceae</taxon>
        <taxon>Apiospora</taxon>
    </lineage>
</organism>
<dbReference type="InterPro" id="IPR011009">
    <property type="entry name" value="Kinase-like_dom_sf"/>
</dbReference>